<dbReference type="Gene3D" id="1.10.375.10">
    <property type="entry name" value="Human Immunodeficiency Virus Type 1 Capsid Protein"/>
    <property type="match status" value="1"/>
</dbReference>
<dbReference type="Proteomes" id="UP000585614">
    <property type="component" value="Unassembled WGS sequence"/>
</dbReference>
<protein>
    <recommendedName>
        <fullName evidence="2">Core shell protein Gag P30 domain-containing protein</fullName>
    </recommendedName>
</protein>
<evidence type="ECO:0000313" key="3">
    <source>
        <dbReference type="EMBL" id="KAF6357098.1"/>
    </source>
</evidence>
<dbReference type="EMBL" id="JACAGC010000007">
    <property type="protein sequence ID" value="KAF6357098.1"/>
    <property type="molecule type" value="Genomic_DNA"/>
</dbReference>
<dbReference type="InterPro" id="IPR008919">
    <property type="entry name" value="Retrov_capsid_N"/>
</dbReference>
<comment type="caution">
    <text evidence="3">The sequence shown here is derived from an EMBL/GenBank/DDBJ whole genome shotgun (WGS) entry which is preliminary data.</text>
</comment>
<evidence type="ECO:0000259" key="2">
    <source>
        <dbReference type="Pfam" id="PF02093"/>
    </source>
</evidence>
<dbReference type="SUPFAM" id="SSF47943">
    <property type="entry name" value="Retrovirus capsid protein, N-terminal core domain"/>
    <property type="match status" value="1"/>
</dbReference>
<organism evidence="3 4">
    <name type="scientific">Rhinolophus ferrumequinum</name>
    <name type="common">Greater horseshoe bat</name>
    <dbReference type="NCBI Taxonomy" id="59479"/>
    <lineage>
        <taxon>Eukaryota</taxon>
        <taxon>Metazoa</taxon>
        <taxon>Chordata</taxon>
        <taxon>Craniata</taxon>
        <taxon>Vertebrata</taxon>
        <taxon>Euteleostomi</taxon>
        <taxon>Mammalia</taxon>
        <taxon>Eutheria</taxon>
        <taxon>Laurasiatheria</taxon>
        <taxon>Chiroptera</taxon>
        <taxon>Yinpterochiroptera</taxon>
        <taxon>Rhinolophoidea</taxon>
        <taxon>Rhinolophidae</taxon>
        <taxon>Rhinolophinae</taxon>
        <taxon>Rhinolophus</taxon>
    </lineage>
</organism>
<accession>A0A7J7Y5L3</accession>
<name>A0A7J7Y5L3_RHIFE</name>
<dbReference type="AlphaFoldDB" id="A0A7J7Y5L3"/>
<dbReference type="PANTHER" id="PTHR33166">
    <property type="entry name" value="GAG_P30 DOMAIN-CONTAINING PROTEIN"/>
    <property type="match status" value="1"/>
</dbReference>
<proteinExistence type="predicted"/>
<dbReference type="InterPro" id="IPR003036">
    <property type="entry name" value="Gag_P30"/>
</dbReference>
<gene>
    <name evidence="3" type="ORF">mRhiFer1_010022</name>
</gene>
<evidence type="ECO:0000256" key="1">
    <source>
        <dbReference type="SAM" id="MobiDB-lite"/>
    </source>
</evidence>
<dbReference type="InterPro" id="IPR050462">
    <property type="entry name" value="Retroviral_Gag-Pol_poly"/>
</dbReference>
<evidence type="ECO:0000313" key="4">
    <source>
        <dbReference type="Proteomes" id="UP000585614"/>
    </source>
</evidence>
<feature type="domain" description="Core shell protein Gag P30" evidence="2">
    <location>
        <begin position="13"/>
        <end position="122"/>
    </location>
</feature>
<dbReference type="GO" id="GO:0019068">
    <property type="term" value="P:virion assembly"/>
    <property type="evidence" value="ECO:0007669"/>
    <property type="project" value="InterPro"/>
</dbReference>
<dbReference type="Pfam" id="PF02093">
    <property type="entry name" value="Gag_p30"/>
    <property type="match status" value="1"/>
</dbReference>
<feature type="region of interest" description="Disordered" evidence="1">
    <location>
        <begin position="1"/>
        <end position="21"/>
    </location>
</feature>
<sequence>MHCQNNNAHPPGETAVPTQDPNWNYQTHLQSNPNRLRRDHMVNCLLQGMKTAIQKAVNYEKVREIYQDHPENPAVLLSRLSEALQTYTNINPYSLGRRAVLAMHFISQLARDICRKLQKLEKGPHTPPHRPQADILELAFTVFNN</sequence>
<reference evidence="3 4" key="1">
    <citation type="journal article" date="2020" name="Nature">
        <title>Six reference-quality genomes reveal evolution of bat adaptations.</title>
        <authorList>
            <person name="Jebb D."/>
            <person name="Huang Z."/>
            <person name="Pippel M."/>
            <person name="Hughes G.M."/>
            <person name="Lavrichenko K."/>
            <person name="Devanna P."/>
            <person name="Winkler S."/>
            <person name="Jermiin L.S."/>
            <person name="Skirmuntt E.C."/>
            <person name="Katzourakis A."/>
            <person name="Burkitt-Gray L."/>
            <person name="Ray D.A."/>
            <person name="Sullivan K.A.M."/>
            <person name="Roscito J.G."/>
            <person name="Kirilenko B.M."/>
            <person name="Davalos L.M."/>
            <person name="Corthals A.P."/>
            <person name="Power M.L."/>
            <person name="Jones G."/>
            <person name="Ransome R.D."/>
            <person name="Dechmann D.K.N."/>
            <person name="Locatelli A.G."/>
            <person name="Puechmaille S.J."/>
            <person name="Fedrigo O."/>
            <person name="Jarvis E.D."/>
            <person name="Hiller M."/>
            <person name="Vernes S.C."/>
            <person name="Myers E.W."/>
            <person name="Teeling E.C."/>
        </authorList>
    </citation>
    <scope>NUCLEOTIDE SEQUENCE [LARGE SCALE GENOMIC DNA]</scope>
    <source>
        <strain evidence="3">MRhiFer1</strain>
        <tissue evidence="3">Lung</tissue>
    </source>
</reference>